<sequence>MTTLFAPKDPVLAATSDGNQFPVRRVFCIGRNYAAHAREMGRDPDREPPFFFTKWAETVVPTGTTVAYPSETANFHYEAELVLAIGKGGRNIAAADALEHVYGYATGLDMTRRDLQLEAREKGRPWSTGKNVEQSSPLGLIHPASETGTFDSGSIKLTVNGVVKQDADLNELIWDVPDVIAYVSRFYRLEPGDLIYTGTPAGVGAVVEGDEVVVSIAGLSDCVIKVGAPARD</sequence>
<dbReference type="GO" id="GO:0046872">
    <property type="term" value="F:metal ion binding"/>
    <property type="evidence" value="ECO:0007669"/>
    <property type="project" value="UniProtKB-KW"/>
</dbReference>
<dbReference type="EMBL" id="JACHLN010000001">
    <property type="protein sequence ID" value="MBB4838126.1"/>
    <property type="molecule type" value="Genomic_DNA"/>
</dbReference>
<accession>A0A7W7NRU4</accession>
<dbReference type="Pfam" id="PF01557">
    <property type="entry name" value="FAA_hydrolase"/>
    <property type="match status" value="1"/>
</dbReference>
<keyword evidence="4" id="KW-1185">Reference proteome</keyword>
<dbReference type="RefSeq" id="WP_184163778.1">
    <property type="nucleotide sequence ID" value="NZ_JACHLN010000001.1"/>
</dbReference>
<dbReference type="Gene3D" id="3.90.850.10">
    <property type="entry name" value="Fumarylacetoacetase-like, C-terminal domain"/>
    <property type="match status" value="1"/>
</dbReference>
<dbReference type="AlphaFoldDB" id="A0A7W7NRU4"/>
<dbReference type="InterPro" id="IPR036663">
    <property type="entry name" value="Fumarylacetoacetase_C_sf"/>
</dbReference>
<dbReference type="GO" id="GO:0018773">
    <property type="term" value="F:acetylpyruvate hydrolase activity"/>
    <property type="evidence" value="ECO:0007669"/>
    <property type="project" value="TreeGrafter"/>
</dbReference>
<proteinExistence type="predicted"/>
<keyword evidence="3" id="KW-0670">Pyruvate</keyword>
<keyword evidence="3" id="KW-0378">Hydrolase</keyword>
<dbReference type="InterPro" id="IPR011234">
    <property type="entry name" value="Fumarylacetoacetase-like_C"/>
</dbReference>
<dbReference type="PANTHER" id="PTHR11820">
    <property type="entry name" value="ACYLPYRUVASE"/>
    <property type="match status" value="1"/>
</dbReference>
<dbReference type="Proteomes" id="UP000575241">
    <property type="component" value="Unassembled WGS sequence"/>
</dbReference>
<gene>
    <name evidence="3" type="ORF">HNP52_001177</name>
</gene>
<dbReference type="SUPFAM" id="SSF56529">
    <property type="entry name" value="FAH"/>
    <property type="match status" value="1"/>
</dbReference>
<evidence type="ECO:0000259" key="2">
    <source>
        <dbReference type="Pfam" id="PF01557"/>
    </source>
</evidence>
<dbReference type="PANTHER" id="PTHR11820:SF90">
    <property type="entry name" value="FLUTATHIONE S-TRANSFERASE"/>
    <property type="match status" value="1"/>
</dbReference>
<name>A0A7W7NRU4_9SPHN</name>
<comment type="caution">
    <text evidence="3">The sequence shown here is derived from an EMBL/GenBank/DDBJ whole genome shotgun (WGS) entry which is preliminary data.</text>
</comment>
<reference evidence="3 4" key="1">
    <citation type="submission" date="2020-08" db="EMBL/GenBank/DDBJ databases">
        <title>Functional genomics of gut bacteria from endangered species of beetles.</title>
        <authorList>
            <person name="Carlos-Shanley C."/>
        </authorList>
    </citation>
    <scope>NUCLEOTIDE SEQUENCE [LARGE SCALE GENOMIC DNA]</scope>
    <source>
        <strain evidence="3 4">S00224</strain>
    </source>
</reference>
<protein>
    <submittedName>
        <fullName evidence="3">Fumarylpyruvate hydrolase</fullName>
        <ecNumber evidence="3">3.7.1.20</ecNumber>
    </submittedName>
</protein>
<evidence type="ECO:0000313" key="4">
    <source>
        <dbReference type="Proteomes" id="UP000575241"/>
    </source>
</evidence>
<evidence type="ECO:0000256" key="1">
    <source>
        <dbReference type="ARBA" id="ARBA00022723"/>
    </source>
</evidence>
<dbReference type="EC" id="3.7.1.20" evidence="3"/>
<organism evidence="3 4">
    <name type="scientific">Sphingomonas kyeonggiensis</name>
    <dbReference type="NCBI Taxonomy" id="1268553"/>
    <lineage>
        <taxon>Bacteria</taxon>
        <taxon>Pseudomonadati</taxon>
        <taxon>Pseudomonadota</taxon>
        <taxon>Alphaproteobacteria</taxon>
        <taxon>Sphingomonadales</taxon>
        <taxon>Sphingomonadaceae</taxon>
        <taxon>Sphingomonas</taxon>
    </lineage>
</organism>
<feature type="domain" description="Fumarylacetoacetase-like C-terminal" evidence="2">
    <location>
        <begin position="26"/>
        <end position="226"/>
    </location>
</feature>
<evidence type="ECO:0000313" key="3">
    <source>
        <dbReference type="EMBL" id="MBB4838126.1"/>
    </source>
</evidence>
<dbReference type="GO" id="GO:0034545">
    <property type="term" value="F:fumarylpyruvate hydrolase activity"/>
    <property type="evidence" value="ECO:0007669"/>
    <property type="project" value="UniProtKB-EC"/>
</dbReference>
<keyword evidence="1" id="KW-0479">Metal-binding</keyword>